<feature type="region of interest" description="Disordered" evidence="6">
    <location>
        <begin position="284"/>
        <end position="418"/>
    </location>
</feature>
<comment type="similarity">
    <text evidence="5">Belongs to the SAT4 family.</text>
</comment>
<feature type="compositionally biased region" description="Basic and acidic residues" evidence="6">
    <location>
        <begin position="381"/>
        <end position="393"/>
    </location>
</feature>
<keyword evidence="4 7" id="KW-0472">Membrane</keyword>
<keyword evidence="3 7" id="KW-1133">Transmembrane helix</keyword>
<evidence type="ECO:0000313" key="9">
    <source>
        <dbReference type="EMBL" id="KAF1961445.1"/>
    </source>
</evidence>
<dbReference type="AlphaFoldDB" id="A0A6A5U990"/>
<feature type="transmembrane region" description="Helical" evidence="7">
    <location>
        <begin position="42"/>
        <end position="64"/>
    </location>
</feature>
<evidence type="ECO:0000256" key="3">
    <source>
        <dbReference type="ARBA" id="ARBA00022989"/>
    </source>
</evidence>
<feature type="transmembrane region" description="Helical" evidence="7">
    <location>
        <begin position="135"/>
        <end position="159"/>
    </location>
</feature>
<feature type="compositionally biased region" description="Basic and acidic residues" evidence="6">
    <location>
        <begin position="408"/>
        <end position="418"/>
    </location>
</feature>
<protein>
    <recommendedName>
        <fullName evidence="8">Rhodopsin domain-containing protein</fullName>
    </recommendedName>
</protein>
<organism evidence="9 10">
    <name type="scientific">Byssothecium circinans</name>
    <dbReference type="NCBI Taxonomy" id="147558"/>
    <lineage>
        <taxon>Eukaryota</taxon>
        <taxon>Fungi</taxon>
        <taxon>Dikarya</taxon>
        <taxon>Ascomycota</taxon>
        <taxon>Pezizomycotina</taxon>
        <taxon>Dothideomycetes</taxon>
        <taxon>Pleosporomycetidae</taxon>
        <taxon>Pleosporales</taxon>
        <taxon>Massarineae</taxon>
        <taxon>Massarinaceae</taxon>
        <taxon>Byssothecium</taxon>
    </lineage>
</organism>
<dbReference type="Proteomes" id="UP000800035">
    <property type="component" value="Unassembled WGS sequence"/>
</dbReference>
<reference evidence="9" key="1">
    <citation type="journal article" date="2020" name="Stud. Mycol.">
        <title>101 Dothideomycetes genomes: a test case for predicting lifestyles and emergence of pathogens.</title>
        <authorList>
            <person name="Haridas S."/>
            <person name="Albert R."/>
            <person name="Binder M."/>
            <person name="Bloem J."/>
            <person name="Labutti K."/>
            <person name="Salamov A."/>
            <person name="Andreopoulos B."/>
            <person name="Baker S."/>
            <person name="Barry K."/>
            <person name="Bills G."/>
            <person name="Bluhm B."/>
            <person name="Cannon C."/>
            <person name="Castanera R."/>
            <person name="Culley D."/>
            <person name="Daum C."/>
            <person name="Ezra D."/>
            <person name="Gonzalez J."/>
            <person name="Henrissat B."/>
            <person name="Kuo A."/>
            <person name="Liang C."/>
            <person name="Lipzen A."/>
            <person name="Lutzoni F."/>
            <person name="Magnuson J."/>
            <person name="Mondo S."/>
            <person name="Nolan M."/>
            <person name="Ohm R."/>
            <person name="Pangilinan J."/>
            <person name="Park H.-J."/>
            <person name="Ramirez L."/>
            <person name="Alfaro M."/>
            <person name="Sun H."/>
            <person name="Tritt A."/>
            <person name="Yoshinaga Y."/>
            <person name="Zwiers L.-H."/>
            <person name="Turgeon B."/>
            <person name="Goodwin S."/>
            <person name="Spatafora J."/>
            <person name="Crous P."/>
            <person name="Grigoriev I."/>
        </authorList>
    </citation>
    <scope>NUCLEOTIDE SEQUENCE</scope>
    <source>
        <strain evidence="9">CBS 675.92</strain>
    </source>
</reference>
<feature type="domain" description="Rhodopsin" evidence="8">
    <location>
        <begin position="22"/>
        <end position="272"/>
    </location>
</feature>
<evidence type="ECO:0000256" key="5">
    <source>
        <dbReference type="ARBA" id="ARBA00038359"/>
    </source>
</evidence>
<dbReference type="PANTHER" id="PTHR33048:SF2">
    <property type="entry name" value="SRPK"/>
    <property type="match status" value="1"/>
</dbReference>
<evidence type="ECO:0000259" key="8">
    <source>
        <dbReference type="Pfam" id="PF20684"/>
    </source>
</evidence>
<feature type="transmembrane region" description="Helical" evidence="7">
    <location>
        <begin position="216"/>
        <end position="238"/>
    </location>
</feature>
<evidence type="ECO:0000256" key="4">
    <source>
        <dbReference type="ARBA" id="ARBA00023136"/>
    </source>
</evidence>
<dbReference type="PANTHER" id="PTHR33048">
    <property type="entry name" value="PTH11-LIKE INTEGRAL MEMBRANE PROTEIN (AFU_ORTHOLOGUE AFUA_5G11245)"/>
    <property type="match status" value="1"/>
</dbReference>
<dbReference type="InterPro" id="IPR052337">
    <property type="entry name" value="SAT4-like"/>
</dbReference>
<feature type="transmembrane region" description="Helical" evidence="7">
    <location>
        <begin position="98"/>
        <end position="115"/>
    </location>
</feature>
<evidence type="ECO:0000256" key="2">
    <source>
        <dbReference type="ARBA" id="ARBA00022692"/>
    </source>
</evidence>
<feature type="transmembrane region" description="Helical" evidence="7">
    <location>
        <begin position="12"/>
        <end position="30"/>
    </location>
</feature>
<keyword evidence="2 7" id="KW-0812">Transmembrane</keyword>
<evidence type="ECO:0000256" key="1">
    <source>
        <dbReference type="ARBA" id="ARBA00004141"/>
    </source>
</evidence>
<keyword evidence="10" id="KW-1185">Reference proteome</keyword>
<name>A0A6A5U990_9PLEO</name>
<accession>A0A6A5U990</accession>
<sequence>MANAFTTEAFTLLGVGITVVALRTVARATVVGVKHFQFDDYLMCVAAVIYSLETATAYAVGAWWRGLANNGMTDAQRKALDPNSEEYRLREGGSKTQLVGWSLYTLLLWTLKLCMCHFYSRLTVGLHHLELRVKIGYAVIAATYIATELSILLGCHPLRKNWQIYPDPGNHCQPAISKIDLYVTVVLNVTTDMYLLSIPLPMLWKANLEKRRKISLLIIFGGGIFVMMAGILRCALIIKDPVNGAQAAGSWACRETFVAVVIGNLPMIYPHFMRGVEKALSMSGLSRSGRSSHNSGQPEADSLPLRSRLSAPARRGKLRSVNALPSTWNEEGDDVEGWESERSPSRTRTALPHPSPTAGDTIHKDNVTVASRKLQGIQVTRDTEVRNEKRTATIDEGPPGRMPYSQKAKTEERWQIKP</sequence>
<dbReference type="OrthoDB" id="2988756at2759"/>
<feature type="transmembrane region" description="Helical" evidence="7">
    <location>
        <begin position="179"/>
        <end position="204"/>
    </location>
</feature>
<dbReference type="Pfam" id="PF20684">
    <property type="entry name" value="Fung_rhodopsin"/>
    <property type="match status" value="1"/>
</dbReference>
<evidence type="ECO:0000256" key="7">
    <source>
        <dbReference type="SAM" id="Phobius"/>
    </source>
</evidence>
<proteinExistence type="inferred from homology"/>
<evidence type="ECO:0000313" key="10">
    <source>
        <dbReference type="Proteomes" id="UP000800035"/>
    </source>
</evidence>
<dbReference type="EMBL" id="ML976981">
    <property type="protein sequence ID" value="KAF1961445.1"/>
    <property type="molecule type" value="Genomic_DNA"/>
</dbReference>
<dbReference type="InterPro" id="IPR049326">
    <property type="entry name" value="Rhodopsin_dom_fungi"/>
</dbReference>
<gene>
    <name evidence="9" type="ORF">CC80DRAFT_237658</name>
</gene>
<comment type="subcellular location">
    <subcellularLocation>
        <location evidence="1">Membrane</location>
        <topology evidence="1">Multi-pass membrane protein</topology>
    </subcellularLocation>
</comment>
<evidence type="ECO:0000256" key="6">
    <source>
        <dbReference type="SAM" id="MobiDB-lite"/>
    </source>
</evidence>
<dbReference type="GO" id="GO:0016020">
    <property type="term" value="C:membrane"/>
    <property type="evidence" value="ECO:0007669"/>
    <property type="project" value="UniProtKB-SubCell"/>
</dbReference>